<dbReference type="Proteomes" id="UP000195521">
    <property type="component" value="Unassembled WGS sequence"/>
</dbReference>
<dbReference type="OrthoDB" id="381216at2759"/>
<dbReference type="GeneID" id="39745202"/>
<dbReference type="EMBL" id="BDQF01000294">
    <property type="protein sequence ID" value="GAW84394.1"/>
    <property type="molecule type" value="Genomic_DNA"/>
</dbReference>
<name>A0A1Y1JX59_PLAGO</name>
<organism evidence="1 2">
    <name type="scientific">Plasmodium gonderi</name>
    <dbReference type="NCBI Taxonomy" id="77519"/>
    <lineage>
        <taxon>Eukaryota</taxon>
        <taxon>Sar</taxon>
        <taxon>Alveolata</taxon>
        <taxon>Apicomplexa</taxon>
        <taxon>Aconoidasida</taxon>
        <taxon>Haemosporida</taxon>
        <taxon>Plasmodiidae</taxon>
        <taxon>Plasmodium</taxon>
        <taxon>Plasmodium (Plasmodium)</taxon>
    </lineage>
</organism>
<accession>A0A1Y1JX59</accession>
<protein>
    <submittedName>
        <fullName evidence="1">Variable surface protein</fullName>
    </submittedName>
</protein>
<keyword evidence="2" id="KW-1185">Reference proteome</keyword>
<dbReference type="AlphaFoldDB" id="A0A1Y1JX59"/>
<dbReference type="RefSeq" id="XP_028546983.1">
    <property type="nucleotide sequence ID" value="XM_028691182.1"/>
</dbReference>
<reference evidence="2" key="1">
    <citation type="submission" date="2017-04" db="EMBL/GenBank/DDBJ databases">
        <title>Plasmodium gonderi genome.</title>
        <authorList>
            <person name="Arisue N."/>
            <person name="Honma H."/>
            <person name="Kawai S."/>
            <person name="Tougan T."/>
            <person name="Tanabe K."/>
            <person name="Horii T."/>
        </authorList>
    </citation>
    <scope>NUCLEOTIDE SEQUENCE [LARGE SCALE GENOMIC DNA]</scope>
    <source>
        <strain evidence="2">ATCC 30045</strain>
    </source>
</reference>
<comment type="caution">
    <text evidence="1">The sequence shown here is derived from an EMBL/GenBank/DDBJ whole genome shotgun (WGS) entry which is preliminary data.</text>
</comment>
<evidence type="ECO:0000313" key="1">
    <source>
        <dbReference type="EMBL" id="GAW84394.1"/>
    </source>
</evidence>
<gene>
    <name evidence="1" type="ORF">PGO_002750</name>
</gene>
<sequence>MHENTYYWIYHELKKNDNSNYTQDFYDKIIQEADLSIYTICNNYFTYTDNEMERLKDAYDMHTILNDIEIDAPHCNSNRCECTTKCSKIYMNYWDECVRNNDSDFCNYLKIIRNKFYSLKLPYYCENNIPEILSYSEIQQRSLGQIQKHNNKKNIIITILFSEYGPILSRFVKGEKNMLYYMDEEWNKLQETKHFNTMSTKSGHNILYF</sequence>
<evidence type="ECO:0000313" key="2">
    <source>
        <dbReference type="Proteomes" id="UP000195521"/>
    </source>
</evidence>
<proteinExistence type="predicted"/>